<proteinExistence type="predicted"/>
<keyword evidence="3" id="KW-1185">Reference proteome</keyword>
<evidence type="ECO:0000256" key="1">
    <source>
        <dbReference type="SAM" id="Phobius"/>
    </source>
</evidence>
<gene>
    <name evidence="2" type="ORF">EMU01_10500</name>
</gene>
<keyword evidence="1" id="KW-0472">Membrane</keyword>
<organism evidence="2 3">
    <name type="scientific">Enterococcus mundtii</name>
    <dbReference type="NCBI Taxonomy" id="53346"/>
    <lineage>
        <taxon>Bacteria</taxon>
        <taxon>Bacillati</taxon>
        <taxon>Bacillota</taxon>
        <taxon>Bacilli</taxon>
        <taxon>Lactobacillales</taxon>
        <taxon>Enterococcaceae</taxon>
        <taxon>Enterococcus</taxon>
    </lineage>
</organism>
<sequence length="84" mass="9486">MFKKIRNISLVLFLISMFILVFIPFVFLVIFKIFPHLDASENGIGAMPLLAIFLGAFLLSVTGPFMFIMLMIDIACNLKDKNSL</sequence>
<reference evidence="2 3" key="1">
    <citation type="submission" date="2019-07" db="EMBL/GenBank/DDBJ databases">
        <title>Whole genome shotgun sequence of Enterococcus mundtii NBRC 100490.</title>
        <authorList>
            <person name="Hosoyama A."/>
            <person name="Uohara A."/>
            <person name="Ohji S."/>
            <person name="Ichikawa N."/>
        </authorList>
    </citation>
    <scope>NUCLEOTIDE SEQUENCE [LARGE SCALE GENOMIC DNA]</scope>
    <source>
        <strain evidence="2 3">NBRC 100490</strain>
    </source>
</reference>
<dbReference type="RefSeq" id="WP_071866241.1">
    <property type="nucleotide sequence ID" value="NZ_JADNDD010000004.1"/>
</dbReference>
<name>A0ABQ0VC97_ENTMU</name>
<feature type="transmembrane region" description="Helical" evidence="1">
    <location>
        <begin position="12"/>
        <end position="34"/>
    </location>
</feature>
<comment type="caution">
    <text evidence="2">The sequence shown here is derived from an EMBL/GenBank/DDBJ whole genome shotgun (WGS) entry which is preliminary data.</text>
</comment>
<accession>A0ABQ0VC97</accession>
<protein>
    <submittedName>
        <fullName evidence="2">Uncharacterized protein</fullName>
    </submittedName>
</protein>
<feature type="transmembrane region" description="Helical" evidence="1">
    <location>
        <begin position="46"/>
        <end position="72"/>
    </location>
</feature>
<evidence type="ECO:0000313" key="3">
    <source>
        <dbReference type="Proteomes" id="UP000321175"/>
    </source>
</evidence>
<keyword evidence="1" id="KW-1133">Transmembrane helix</keyword>
<dbReference type="Proteomes" id="UP000321175">
    <property type="component" value="Unassembled WGS sequence"/>
</dbReference>
<dbReference type="EMBL" id="BJWA01000005">
    <property type="protein sequence ID" value="GEL79906.1"/>
    <property type="molecule type" value="Genomic_DNA"/>
</dbReference>
<evidence type="ECO:0000313" key="2">
    <source>
        <dbReference type="EMBL" id="GEL79906.1"/>
    </source>
</evidence>
<keyword evidence="1" id="KW-0812">Transmembrane</keyword>